<reference evidence="2" key="1">
    <citation type="journal article" date="2012" name="Nature">
        <title>The tomato genome sequence provides insights into fleshy fruit evolution.</title>
        <authorList>
            <consortium name="Tomato Genome Consortium"/>
        </authorList>
    </citation>
    <scope>NUCLEOTIDE SEQUENCE [LARGE SCALE GENOMIC DNA]</scope>
    <source>
        <strain evidence="2">cv. Heinz 1706</strain>
    </source>
</reference>
<dbReference type="AlphaFoldDB" id="K4AVL2"/>
<keyword evidence="3" id="KW-1185">Reference proteome</keyword>
<reference evidence="2" key="2">
    <citation type="submission" date="2015-06" db="UniProtKB">
        <authorList>
            <consortium name="EnsemblPlants"/>
        </authorList>
    </citation>
    <scope>IDENTIFICATION</scope>
    <source>
        <strain evidence="2">cv. Heinz 1706</strain>
    </source>
</reference>
<evidence type="ECO:0000256" key="1">
    <source>
        <dbReference type="SAM" id="Phobius"/>
    </source>
</evidence>
<feature type="transmembrane region" description="Helical" evidence="1">
    <location>
        <begin position="6"/>
        <end position="25"/>
    </location>
</feature>
<sequence>MLAKCNIFFTIFNIFWSNHSLYLVLSVGGKKAREVVLNFLLDACFHDDLSITEAIAIVKAIFAENAKKFYKIDASSIYSDVEPQSLSNPFKKEDLNGPLTDVTAVRIIWDGKETWTRMDKTSYCSTTTINVASLVLQDIHASLHSFNILVEQVSFHFLQLIPNLYCISFFVACLLIRGDLVPEI</sequence>
<dbReference type="PANTHER" id="PTHR43383">
    <property type="entry name" value="NODULIN 6"/>
    <property type="match status" value="1"/>
</dbReference>
<organism evidence="2">
    <name type="scientific">Solanum lycopersicum</name>
    <name type="common">Tomato</name>
    <name type="synonym">Lycopersicon esculentum</name>
    <dbReference type="NCBI Taxonomy" id="4081"/>
    <lineage>
        <taxon>Eukaryota</taxon>
        <taxon>Viridiplantae</taxon>
        <taxon>Streptophyta</taxon>
        <taxon>Embryophyta</taxon>
        <taxon>Tracheophyta</taxon>
        <taxon>Spermatophyta</taxon>
        <taxon>Magnoliopsida</taxon>
        <taxon>eudicotyledons</taxon>
        <taxon>Gunneridae</taxon>
        <taxon>Pentapetalae</taxon>
        <taxon>asterids</taxon>
        <taxon>lamiids</taxon>
        <taxon>Solanales</taxon>
        <taxon>Solanaceae</taxon>
        <taxon>Solanoideae</taxon>
        <taxon>Solaneae</taxon>
        <taxon>Solanum</taxon>
        <taxon>Solanum subgen. Lycopersicon</taxon>
    </lineage>
</organism>
<dbReference type="PANTHER" id="PTHR43383:SF2">
    <property type="entry name" value="AMIDOHYDROLASE 2 FAMILY PROTEIN"/>
    <property type="match status" value="1"/>
</dbReference>
<name>K4AVL2_SOLLC</name>
<dbReference type="EnsemblPlants" id="Solyc01g056440.1.1">
    <property type="protein sequence ID" value="Solyc01g056440.1.1"/>
    <property type="gene ID" value="Solyc01g056440.1"/>
</dbReference>
<proteinExistence type="predicted"/>
<dbReference type="Gramene" id="Solyc01g056440.1.1">
    <property type="protein sequence ID" value="Solyc01g056440.1.1"/>
    <property type="gene ID" value="Solyc01g056440.1"/>
</dbReference>
<evidence type="ECO:0000313" key="2">
    <source>
        <dbReference type="EnsemblPlants" id="Solyc01g056440.1.1"/>
    </source>
</evidence>
<dbReference type="HOGENOM" id="CLU_1470606_0_0_1"/>
<dbReference type="STRING" id="4081.K4AVL2"/>
<dbReference type="InParanoid" id="K4AVL2"/>
<dbReference type="Gene3D" id="3.20.20.140">
    <property type="entry name" value="Metal-dependent hydrolases"/>
    <property type="match status" value="1"/>
</dbReference>
<dbReference type="Proteomes" id="UP000004994">
    <property type="component" value="Chromosome 1"/>
</dbReference>
<keyword evidence="1" id="KW-0812">Transmembrane</keyword>
<accession>K4AVL2</accession>
<keyword evidence="1" id="KW-1133">Transmembrane helix</keyword>
<dbReference type="PaxDb" id="4081-Solyc01g056440.1.1"/>
<evidence type="ECO:0000313" key="3">
    <source>
        <dbReference type="Proteomes" id="UP000004994"/>
    </source>
</evidence>
<protein>
    <submittedName>
        <fullName evidence="2">Uncharacterized protein</fullName>
    </submittedName>
</protein>
<keyword evidence="1" id="KW-0472">Membrane</keyword>